<dbReference type="GO" id="GO:1901982">
    <property type="term" value="F:maltose binding"/>
    <property type="evidence" value="ECO:0007669"/>
    <property type="project" value="TreeGrafter"/>
</dbReference>
<feature type="chain" id="PRO_5038435582" evidence="4">
    <location>
        <begin position="31"/>
        <end position="442"/>
    </location>
</feature>
<keyword evidence="2" id="KW-0813">Transport</keyword>
<evidence type="ECO:0000256" key="4">
    <source>
        <dbReference type="SAM" id="SignalP"/>
    </source>
</evidence>
<reference evidence="5 6" key="1">
    <citation type="submission" date="2019-08" db="EMBL/GenBank/DDBJ databases">
        <title>Bacterial whole genome sequence for Glaciihabitans sp. CHu50b-6-2.</title>
        <authorList>
            <person name="Jin L."/>
        </authorList>
    </citation>
    <scope>NUCLEOTIDE SEQUENCE [LARGE SCALE GENOMIC DNA]</scope>
    <source>
        <strain evidence="5 6">CHu50b-6-2</strain>
    </source>
</reference>
<keyword evidence="3 4" id="KW-0732">Signal</keyword>
<dbReference type="SUPFAM" id="SSF53850">
    <property type="entry name" value="Periplasmic binding protein-like II"/>
    <property type="match status" value="1"/>
</dbReference>
<accession>A0A5C8UXS9</accession>
<proteinExistence type="inferred from homology"/>
<dbReference type="Proteomes" id="UP000321379">
    <property type="component" value="Unassembled WGS sequence"/>
</dbReference>
<dbReference type="PANTHER" id="PTHR30061:SF50">
    <property type="entry name" value="MALTOSE_MALTODEXTRIN-BINDING PERIPLASMIC PROTEIN"/>
    <property type="match status" value="1"/>
</dbReference>
<name>A0A5C8UXS9_9MICO</name>
<comment type="similarity">
    <text evidence="1">Belongs to the bacterial solute-binding protein 1 family.</text>
</comment>
<dbReference type="GO" id="GO:0015768">
    <property type="term" value="P:maltose transport"/>
    <property type="evidence" value="ECO:0007669"/>
    <property type="project" value="TreeGrafter"/>
</dbReference>
<dbReference type="Pfam" id="PF01547">
    <property type="entry name" value="SBP_bac_1"/>
    <property type="match status" value="1"/>
</dbReference>
<dbReference type="PANTHER" id="PTHR30061">
    <property type="entry name" value="MALTOSE-BINDING PERIPLASMIC PROTEIN"/>
    <property type="match status" value="1"/>
</dbReference>
<evidence type="ECO:0000256" key="3">
    <source>
        <dbReference type="ARBA" id="ARBA00022729"/>
    </source>
</evidence>
<comment type="caution">
    <text evidence="5">The sequence shown here is derived from an EMBL/GenBank/DDBJ whole genome shotgun (WGS) entry which is preliminary data.</text>
</comment>
<evidence type="ECO:0000313" key="6">
    <source>
        <dbReference type="Proteomes" id="UP000321379"/>
    </source>
</evidence>
<dbReference type="GO" id="GO:0055052">
    <property type="term" value="C:ATP-binding cassette (ABC) transporter complex, substrate-binding subunit-containing"/>
    <property type="evidence" value="ECO:0007669"/>
    <property type="project" value="TreeGrafter"/>
</dbReference>
<feature type="signal peptide" evidence="4">
    <location>
        <begin position="1"/>
        <end position="30"/>
    </location>
</feature>
<dbReference type="Gene3D" id="3.40.190.10">
    <property type="entry name" value="Periplasmic binding protein-like II"/>
    <property type="match status" value="1"/>
</dbReference>
<dbReference type="AlphaFoldDB" id="A0A5C8UXS9"/>
<keyword evidence="6" id="KW-1185">Reference proteome</keyword>
<evidence type="ECO:0000313" key="5">
    <source>
        <dbReference type="EMBL" id="TXN32492.1"/>
    </source>
</evidence>
<gene>
    <name evidence="5" type="ORF">FVP33_02495</name>
</gene>
<dbReference type="RefSeq" id="WP_147782039.1">
    <property type="nucleotide sequence ID" value="NZ_VRMG01000003.1"/>
</dbReference>
<protein>
    <submittedName>
        <fullName evidence="5">Sugar ABC transporter substrate-binding protein</fullName>
    </submittedName>
</protein>
<dbReference type="CDD" id="cd13585">
    <property type="entry name" value="PBP2_TMBP_like"/>
    <property type="match status" value="1"/>
</dbReference>
<sequence>MQILSSGGRATRRRLLLGFMGVLGTAALVAGCSANSGSSTTTASSSYTAPDKNLSANITYALWDQTQKKAIDANIVEFNKAYPKIKVNVDVTPWTDYWTKLQTEASSNTLPDLFWLNGPNFQLYASNGKVEPITSVVKAGAIDPANYPKALDALYTLNGVEYGVPKDFDTIGLWYNKDLFQKAGVSVPTSSWTWADFNTAASTISQKLSKDGIYGAVAGMDGQTTYYNTIFQAGGSVLASDGKKSGYDSAATQKGIQFWTDLIASKGSPTMQQLTDTAADQWFVSGKAAMYWGGDWARSEIAASPIASSVNVAPLPAGEKKATVIHGVSNVVAAAGKHKQAAQALQVFLASKKAQQQQGDMGAIIPAFNGTQAAFAKSLPGVDLQVFLDELVYAQPLPTSKNTAAWNAFEAALLPDAFSGSKPVAATLKDLATQMNGALAKE</sequence>
<dbReference type="InterPro" id="IPR006059">
    <property type="entry name" value="SBP"/>
</dbReference>
<dbReference type="GO" id="GO:0042956">
    <property type="term" value="P:maltodextrin transmembrane transport"/>
    <property type="evidence" value="ECO:0007669"/>
    <property type="project" value="TreeGrafter"/>
</dbReference>
<evidence type="ECO:0000256" key="1">
    <source>
        <dbReference type="ARBA" id="ARBA00008520"/>
    </source>
</evidence>
<organism evidence="5 6">
    <name type="scientific">Lacisediminihabitans profunda</name>
    <dbReference type="NCBI Taxonomy" id="2594790"/>
    <lineage>
        <taxon>Bacteria</taxon>
        <taxon>Bacillati</taxon>
        <taxon>Actinomycetota</taxon>
        <taxon>Actinomycetes</taxon>
        <taxon>Micrococcales</taxon>
        <taxon>Microbacteriaceae</taxon>
        <taxon>Lacisediminihabitans</taxon>
    </lineage>
</organism>
<dbReference type="EMBL" id="VRMG01000003">
    <property type="protein sequence ID" value="TXN32492.1"/>
    <property type="molecule type" value="Genomic_DNA"/>
</dbReference>
<evidence type="ECO:0000256" key="2">
    <source>
        <dbReference type="ARBA" id="ARBA00022448"/>
    </source>
</evidence>